<dbReference type="STRING" id="861266.ARTSIC4J27_1992"/>
<proteinExistence type="predicted"/>
<reference evidence="2" key="1">
    <citation type="journal article" date="2014" name="Genome Announc.">
        <title>Genome Sequence of Arthrobacter siccitolerans 4J27, a Xeroprotectant-Producing Desiccation-Tolerant Microorganism.</title>
        <authorList>
            <person name="Manzanera M."/>
            <person name="Santa-Cruz-Calvo L."/>
            <person name="Vilchez J.I."/>
            <person name="Garcia-Fontana C."/>
            <person name="Silva-Castro G.A."/>
            <person name="Calvo C."/>
            <person name="Gonzalez-Lopez J."/>
        </authorList>
    </citation>
    <scope>NUCLEOTIDE SEQUENCE [LARGE SCALE GENOMIC DNA]</scope>
    <source>
        <strain evidence="2">4J27</strain>
    </source>
</reference>
<dbReference type="RefSeq" id="WP_050054992.1">
    <property type="nucleotide sequence ID" value="NZ_CAQI01000042.1"/>
</dbReference>
<dbReference type="EMBL" id="CAQI01000042">
    <property type="protein sequence ID" value="CCQ46032.1"/>
    <property type="molecule type" value="Genomic_DNA"/>
</dbReference>
<organism evidence="1 2">
    <name type="scientific">Pseudarthrobacter siccitolerans</name>
    <dbReference type="NCBI Taxonomy" id="861266"/>
    <lineage>
        <taxon>Bacteria</taxon>
        <taxon>Bacillati</taxon>
        <taxon>Actinomycetota</taxon>
        <taxon>Actinomycetes</taxon>
        <taxon>Micrococcales</taxon>
        <taxon>Micrococcaceae</taxon>
        <taxon>Pseudarthrobacter</taxon>
    </lineage>
</organism>
<evidence type="ECO:0000313" key="2">
    <source>
        <dbReference type="Proteomes" id="UP000035722"/>
    </source>
</evidence>
<name>A0A024H2E8_9MICC</name>
<dbReference type="Proteomes" id="UP000035722">
    <property type="component" value="Unassembled WGS sequence"/>
</dbReference>
<gene>
    <name evidence="1" type="ORF">ARTSIC4J27_1992</name>
</gene>
<evidence type="ECO:0000313" key="1">
    <source>
        <dbReference type="EMBL" id="CCQ46032.1"/>
    </source>
</evidence>
<protein>
    <submittedName>
        <fullName evidence="1">Uncharacterized protein</fullName>
    </submittedName>
</protein>
<sequence length="62" mass="6922">MPTITKNNPDAVTEESLKEWAMRIAAEAPPLSDDQFHQLHALFVGVPARRGRGIQEPERRAA</sequence>
<comment type="caution">
    <text evidence="1">The sequence shown here is derived from an EMBL/GenBank/DDBJ whole genome shotgun (WGS) entry which is preliminary data.</text>
</comment>
<accession>A0A024H2E8</accession>
<keyword evidence="2" id="KW-1185">Reference proteome</keyword>
<dbReference type="AlphaFoldDB" id="A0A024H2E8"/>